<evidence type="ECO:0000256" key="1">
    <source>
        <dbReference type="ARBA" id="ARBA00023125"/>
    </source>
</evidence>
<dbReference type="GeneID" id="91420876"/>
<evidence type="ECO:0000256" key="2">
    <source>
        <dbReference type="PROSITE-ProRule" id="PRU00169"/>
    </source>
</evidence>
<feature type="domain" description="HTH luxR-type" evidence="3">
    <location>
        <begin position="135"/>
        <end position="200"/>
    </location>
</feature>
<evidence type="ECO:0000259" key="3">
    <source>
        <dbReference type="PROSITE" id="PS50043"/>
    </source>
</evidence>
<evidence type="ECO:0000313" key="6">
    <source>
        <dbReference type="Proteomes" id="UP000326598"/>
    </source>
</evidence>
<dbReference type="GO" id="GO:0006355">
    <property type="term" value="P:regulation of DNA-templated transcription"/>
    <property type="evidence" value="ECO:0007669"/>
    <property type="project" value="InterPro"/>
</dbReference>
<organism evidence="5 6">
    <name type="scientific">Streptomyces coeruleorubidus</name>
    <dbReference type="NCBI Taxonomy" id="116188"/>
    <lineage>
        <taxon>Bacteria</taxon>
        <taxon>Bacillati</taxon>
        <taxon>Actinomycetota</taxon>
        <taxon>Actinomycetes</taxon>
        <taxon>Kitasatosporales</taxon>
        <taxon>Streptomycetaceae</taxon>
        <taxon>Streptomyces</taxon>
    </lineage>
</organism>
<dbReference type="KEGG" id="scoe:CP976_33035"/>
<dbReference type="PRINTS" id="PR00038">
    <property type="entry name" value="HTHLUXR"/>
</dbReference>
<feature type="modified residue" description="4-aspartylphosphate" evidence="2">
    <location>
        <position position="55"/>
    </location>
</feature>
<dbReference type="InterPro" id="IPR000792">
    <property type="entry name" value="Tscrpt_reg_LuxR_C"/>
</dbReference>
<dbReference type="InterPro" id="IPR016032">
    <property type="entry name" value="Sig_transdc_resp-reg_C-effctor"/>
</dbReference>
<dbReference type="SUPFAM" id="SSF52172">
    <property type="entry name" value="CheY-like"/>
    <property type="match status" value="1"/>
</dbReference>
<dbReference type="GO" id="GO:0003677">
    <property type="term" value="F:DNA binding"/>
    <property type="evidence" value="ECO:0007669"/>
    <property type="project" value="UniProtKB-KW"/>
</dbReference>
<dbReference type="PROSITE" id="PS50110">
    <property type="entry name" value="RESPONSE_REGULATORY"/>
    <property type="match status" value="1"/>
</dbReference>
<dbReference type="Gene3D" id="3.40.50.2300">
    <property type="match status" value="1"/>
</dbReference>
<dbReference type="Proteomes" id="UP000326598">
    <property type="component" value="Chromosome"/>
</dbReference>
<dbReference type="CDD" id="cd19930">
    <property type="entry name" value="REC_DesR-like"/>
    <property type="match status" value="1"/>
</dbReference>
<dbReference type="InterPro" id="IPR011006">
    <property type="entry name" value="CheY-like_superfamily"/>
</dbReference>
<dbReference type="PROSITE" id="PS50043">
    <property type="entry name" value="HTH_LUXR_2"/>
    <property type="match status" value="1"/>
</dbReference>
<protein>
    <submittedName>
        <fullName evidence="5">DNA-binding response regulator</fullName>
    </submittedName>
</protein>
<dbReference type="CDD" id="cd06170">
    <property type="entry name" value="LuxR_C_like"/>
    <property type="match status" value="1"/>
</dbReference>
<evidence type="ECO:0000313" key="5">
    <source>
        <dbReference type="EMBL" id="QEV28469.1"/>
    </source>
</evidence>
<keyword evidence="2" id="KW-0597">Phosphoprotein</keyword>
<dbReference type="Pfam" id="PF00196">
    <property type="entry name" value="GerE"/>
    <property type="match status" value="1"/>
</dbReference>
<dbReference type="Pfam" id="PF00072">
    <property type="entry name" value="Response_reg"/>
    <property type="match status" value="1"/>
</dbReference>
<accession>A0A5J6I8D2</accession>
<dbReference type="EMBL" id="CP023694">
    <property type="protein sequence ID" value="QEV28469.1"/>
    <property type="molecule type" value="Genomic_DNA"/>
</dbReference>
<reference evidence="5 6" key="1">
    <citation type="submission" date="2017-09" db="EMBL/GenBank/DDBJ databases">
        <authorList>
            <person name="Lee N."/>
            <person name="Cho B.-K."/>
        </authorList>
    </citation>
    <scope>NUCLEOTIDE SEQUENCE [LARGE SCALE GENOMIC DNA]</scope>
    <source>
        <strain evidence="5 6">ATCC 13740</strain>
    </source>
</reference>
<dbReference type="InterPro" id="IPR001789">
    <property type="entry name" value="Sig_transdc_resp-reg_receiver"/>
</dbReference>
<dbReference type="SMART" id="SM00421">
    <property type="entry name" value="HTH_LUXR"/>
    <property type="match status" value="1"/>
</dbReference>
<keyword evidence="1 5" id="KW-0238">DNA-binding</keyword>
<evidence type="ECO:0000259" key="4">
    <source>
        <dbReference type="PROSITE" id="PS50110"/>
    </source>
</evidence>
<dbReference type="RefSeq" id="WP_150483586.1">
    <property type="nucleotide sequence ID" value="NZ_BMTB01000002.1"/>
</dbReference>
<dbReference type="PANTHER" id="PTHR43214">
    <property type="entry name" value="TWO-COMPONENT RESPONSE REGULATOR"/>
    <property type="match status" value="1"/>
</dbReference>
<dbReference type="PANTHER" id="PTHR43214:SF42">
    <property type="entry name" value="TRANSCRIPTIONAL REGULATORY PROTEIN DESR"/>
    <property type="match status" value="1"/>
</dbReference>
<gene>
    <name evidence="5" type="ORF">CP976_33035</name>
</gene>
<dbReference type="SMART" id="SM00448">
    <property type="entry name" value="REC"/>
    <property type="match status" value="1"/>
</dbReference>
<sequence>MTIRVVIAEELEMVRAALVLLVERESDIKVVASTGVGSELIRTVLEYSPDVTVVDVDMHEREGLLSAMAIQEHLPDCRTLLTARFARLATVRQSLASGLGGLVLKSSPPAHLSDAIRSVHEGRRVFDTELTLAAWGNTGCPLTEREMEILQLAAAGDDINEIAVKLSLSPGTVRNYLATTVRKMDARNRLDAVRIASMSGWI</sequence>
<proteinExistence type="predicted"/>
<dbReference type="AlphaFoldDB" id="A0A5J6I8D2"/>
<dbReference type="GO" id="GO:0000160">
    <property type="term" value="P:phosphorelay signal transduction system"/>
    <property type="evidence" value="ECO:0007669"/>
    <property type="project" value="InterPro"/>
</dbReference>
<dbReference type="SUPFAM" id="SSF46894">
    <property type="entry name" value="C-terminal effector domain of the bipartite response regulators"/>
    <property type="match status" value="1"/>
</dbReference>
<feature type="domain" description="Response regulatory" evidence="4">
    <location>
        <begin position="4"/>
        <end position="120"/>
    </location>
</feature>
<name>A0A5J6I8D2_STRC4</name>
<dbReference type="InterPro" id="IPR039420">
    <property type="entry name" value="WalR-like"/>
</dbReference>